<dbReference type="InterPro" id="IPR017452">
    <property type="entry name" value="GPCR_Rhodpsn_7TM"/>
</dbReference>
<dbReference type="GeneID" id="102378102"/>
<dbReference type="GO" id="GO:0004930">
    <property type="term" value="F:G protein-coupled receptor activity"/>
    <property type="evidence" value="ECO:0007669"/>
    <property type="project" value="UniProtKB-KW"/>
</dbReference>
<evidence type="ECO:0000256" key="9">
    <source>
        <dbReference type="ARBA" id="ARBA00023224"/>
    </source>
</evidence>
<evidence type="ECO:0000256" key="3">
    <source>
        <dbReference type="ARBA" id="ARBA00022692"/>
    </source>
</evidence>
<dbReference type="GO" id="GO:0004984">
    <property type="term" value="F:olfactory receptor activity"/>
    <property type="evidence" value="ECO:0007669"/>
    <property type="project" value="InterPro"/>
</dbReference>
<dbReference type="KEGG" id="asn:102378102"/>
<dbReference type="PRINTS" id="PR00245">
    <property type="entry name" value="OLFACTORYR"/>
</dbReference>
<evidence type="ECO:0000256" key="8">
    <source>
        <dbReference type="ARBA" id="ARBA00023170"/>
    </source>
</evidence>
<dbReference type="Gene3D" id="1.20.1070.10">
    <property type="entry name" value="Rhodopsin 7-helix transmembrane proteins"/>
    <property type="match status" value="1"/>
</dbReference>
<evidence type="ECO:0000313" key="14">
    <source>
        <dbReference type="RefSeq" id="XP_014382160.1"/>
    </source>
</evidence>
<dbReference type="PRINTS" id="PR00237">
    <property type="entry name" value="GPCRRHODOPSN"/>
</dbReference>
<dbReference type="CDD" id="cd15912">
    <property type="entry name" value="7tmA_OR6C-like"/>
    <property type="match status" value="1"/>
</dbReference>
<keyword evidence="11" id="KW-0716">Sensory transduction</keyword>
<dbReference type="PANTHER" id="PTHR26454:SF18">
    <property type="entry name" value="OLFACTORY RECEPTOR 6C76"/>
    <property type="match status" value="1"/>
</dbReference>
<feature type="domain" description="G-protein coupled receptors family 1 profile" evidence="12">
    <location>
        <begin position="39"/>
        <end position="250"/>
    </location>
</feature>
<comment type="similarity">
    <text evidence="10">Belongs to the G-protein coupled receptor 1 family.</text>
</comment>
<evidence type="ECO:0000256" key="10">
    <source>
        <dbReference type="RuleBase" id="RU000688"/>
    </source>
</evidence>
<dbReference type="InterPro" id="IPR047132">
    <property type="entry name" value="Olfact_rcpt_6C-like"/>
</dbReference>
<accession>A0A1U8DY40</accession>
<dbReference type="SUPFAM" id="SSF81321">
    <property type="entry name" value="Family A G protein-coupled receptor-like"/>
    <property type="match status" value="1"/>
</dbReference>
<feature type="transmembrane region" description="Helical" evidence="11">
    <location>
        <begin position="61"/>
        <end position="84"/>
    </location>
</feature>
<evidence type="ECO:0000256" key="7">
    <source>
        <dbReference type="ARBA" id="ARBA00023136"/>
    </source>
</evidence>
<sequence>MENQTMVTEFIFSSFTSDPQLEIFFFFLLLLVYLLTLMGNIIIFTITLLDHRLHTPMYFFLRNYSFLDIVFTLDFIPKMLINLLVKKKTISFHSCFIQVFFFFLPGVSEFYLLAVMSLDRYVAVCIPLRYTTIMNSSVCWQLVLGSWLLSFLLTLPGTIMTSQLVFCGPNIINHFLCDFNPLLQLSCSDTQSMQLFILGSAIINLLGTLAVSIICYGYIIWTVMSIPSTTGRKKAFSTCSAHLMVVTILYGSCIFTYVSWQCDGSVQSVSHHGQEEDERVQQEEEYQQLCILSEAQEYELGHINPVLHAWLIFEQYKNSDWHNEDNVESPIMQTSG</sequence>
<dbReference type="eggNOG" id="ENOG502RDVH">
    <property type="taxonomic scope" value="Eukaryota"/>
</dbReference>
<keyword evidence="6 10" id="KW-0297">G-protein coupled receptor</keyword>
<keyword evidence="3 10" id="KW-0812">Transmembrane</keyword>
<dbReference type="FunFam" id="1.20.1070.10:FF:000013">
    <property type="entry name" value="Olfactory receptor"/>
    <property type="match status" value="1"/>
</dbReference>
<dbReference type="PROSITE" id="PS50262">
    <property type="entry name" value="G_PROTEIN_RECEP_F1_2"/>
    <property type="match status" value="1"/>
</dbReference>
<keyword evidence="5 11" id="KW-1133">Transmembrane helix</keyword>
<dbReference type="InParanoid" id="A0A1U8DY40"/>
<evidence type="ECO:0000256" key="11">
    <source>
        <dbReference type="RuleBase" id="RU363047"/>
    </source>
</evidence>
<evidence type="ECO:0000313" key="13">
    <source>
        <dbReference type="Proteomes" id="UP000189705"/>
    </source>
</evidence>
<keyword evidence="7 11" id="KW-0472">Membrane</keyword>
<keyword evidence="9 10" id="KW-0807">Transducer</keyword>
<evidence type="ECO:0000256" key="4">
    <source>
        <dbReference type="ARBA" id="ARBA00022725"/>
    </source>
</evidence>
<feature type="transmembrane region" description="Helical" evidence="11">
    <location>
        <begin position="96"/>
        <end position="118"/>
    </location>
</feature>
<comment type="subcellular location">
    <subcellularLocation>
        <location evidence="1 11">Cell membrane</location>
        <topology evidence="1 11">Multi-pass membrane protein</topology>
    </subcellularLocation>
</comment>
<name>A0A1U8DY40_ALLSI</name>
<evidence type="ECO:0000259" key="12">
    <source>
        <dbReference type="PROSITE" id="PS50262"/>
    </source>
</evidence>
<feature type="transmembrane region" description="Helical" evidence="11">
    <location>
        <begin position="138"/>
        <end position="159"/>
    </location>
</feature>
<dbReference type="GO" id="GO:0005886">
    <property type="term" value="C:plasma membrane"/>
    <property type="evidence" value="ECO:0007669"/>
    <property type="project" value="UniProtKB-SubCell"/>
</dbReference>
<evidence type="ECO:0000256" key="6">
    <source>
        <dbReference type="ARBA" id="ARBA00023040"/>
    </source>
</evidence>
<dbReference type="InterPro" id="IPR000725">
    <property type="entry name" value="Olfact_rcpt"/>
</dbReference>
<keyword evidence="13" id="KW-1185">Reference proteome</keyword>
<organism evidence="13 14">
    <name type="scientific">Alligator sinensis</name>
    <name type="common">Chinese alligator</name>
    <dbReference type="NCBI Taxonomy" id="38654"/>
    <lineage>
        <taxon>Eukaryota</taxon>
        <taxon>Metazoa</taxon>
        <taxon>Chordata</taxon>
        <taxon>Craniata</taxon>
        <taxon>Vertebrata</taxon>
        <taxon>Euteleostomi</taxon>
        <taxon>Archelosauria</taxon>
        <taxon>Archosauria</taxon>
        <taxon>Crocodylia</taxon>
        <taxon>Alligatoridae</taxon>
        <taxon>Alligatorinae</taxon>
        <taxon>Alligator</taxon>
    </lineage>
</organism>
<evidence type="ECO:0000256" key="2">
    <source>
        <dbReference type="ARBA" id="ARBA00022475"/>
    </source>
</evidence>
<dbReference type="InterPro" id="IPR000276">
    <property type="entry name" value="GPCR_Rhodpsn"/>
</dbReference>
<dbReference type="RefSeq" id="XP_014382160.1">
    <property type="nucleotide sequence ID" value="XM_014526674.1"/>
</dbReference>
<dbReference type="PROSITE" id="PS00237">
    <property type="entry name" value="G_PROTEIN_RECEP_F1_1"/>
    <property type="match status" value="1"/>
</dbReference>
<protein>
    <recommendedName>
        <fullName evidence="11">Olfactory receptor</fullName>
    </recommendedName>
</protein>
<evidence type="ECO:0000256" key="1">
    <source>
        <dbReference type="ARBA" id="ARBA00004651"/>
    </source>
</evidence>
<dbReference type="AlphaFoldDB" id="A0A1U8DY40"/>
<feature type="transmembrane region" description="Helical" evidence="11">
    <location>
        <begin position="195"/>
        <end position="221"/>
    </location>
</feature>
<keyword evidence="8 10" id="KW-0675">Receptor</keyword>
<reference evidence="14" key="1">
    <citation type="submission" date="2025-08" db="UniProtKB">
        <authorList>
            <consortium name="RefSeq"/>
        </authorList>
    </citation>
    <scope>IDENTIFICATION</scope>
</reference>
<dbReference type="PANTHER" id="PTHR26454">
    <property type="entry name" value="OLFACTORY RECEPTOR"/>
    <property type="match status" value="1"/>
</dbReference>
<dbReference type="Pfam" id="PF13853">
    <property type="entry name" value="7tm_4"/>
    <property type="match status" value="1"/>
</dbReference>
<feature type="transmembrane region" description="Helical" evidence="11">
    <location>
        <begin position="241"/>
        <end position="260"/>
    </location>
</feature>
<keyword evidence="4 11" id="KW-0552">Olfaction</keyword>
<evidence type="ECO:0000256" key="5">
    <source>
        <dbReference type="ARBA" id="ARBA00022989"/>
    </source>
</evidence>
<gene>
    <name evidence="14" type="primary">LOC102378102</name>
</gene>
<keyword evidence="2 11" id="KW-1003">Cell membrane</keyword>
<proteinExistence type="inferred from homology"/>
<dbReference type="Proteomes" id="UP000189705">
    <property type="component" value="Unplaced"/>
</dbReference>
<feature type="transmembrane region" description="Helical" evidence="11">
    <location>
        <begin position="23"/>
        <end position="49"/>
    </location>
</feature>